<keyword evidence="5" id="KW-1185">Reference proteome</keyword>
<dbReference type="PANTHER" id="PTHR45748">
    <property type="entry name" value="1-PHOSPHATIDYLINOSITOL 3-PHOSPHATE 5-KINASE-RELATED"/>
    <property type="match status" value="1"/>
</dbReference>
<accession>F4S8N8</accession>
<organism evidence="5">
    <name type="scientific">Melampsora larici-populina (strain 98AG31 / pathotype 3-4-7)</name>
    <name type="common">Poplar leaf rust fungus</name>
    <dbReference type="NCBI Taxonomy" id="747676"/>
    <lineage>
        <taxon>Eukaryota</taxon>
        <taxon>Fungi</taxon>
        <taxon>Dikarya</taxon>
        <taxon>Basidiomycota</taxon>
        <taxon>Pucciniomycotina</taxon>
        <taxon>Pucciniomycetes</taxon>
        <taxon>Pucciniales</taxon>
        <taxon>Melampsoraceae</taxon>
        <taxon>Melampsora</taxon>
    </lineage>
</organism>
<dbReference type="Gene3D" id="3.30.810.10">
    <property type="entry name" value="2-Layer Sandwich"/>
    <property type="match status" value="1"/>
</dbReference>
<dbReference type="SUPFAM" id="SSF56104">
    <property type="entry name" value="SAICAR synthase-like"/>
    <property type="match status" value="1"/>
</dbReference>
<evidence type="ECO:0000259" key="3">
    <source>
        <dbReference type="PROSITE" id="PS51455"/>
    </source>
</evidence>
<dbReference type="GO" id="GO:0000285">
    <property type="term" value="F:1-phosphatidylinositol-3-phosphate 5-kinase activity"/>
    <property type="evidence" value="ECO:0007669"/>
    <property type="project" value="TreeGrafter"/>
</dbReference>
<dbReference type="Gene3D" id="3.30.800.10">
    <property type="entry name" value="Phosphatidylinositol Phosphate Kinase II Beta"/>
    <property type="match status" value="1"/>
</dbReference>
<feature type="domain" description="PIPK" evidence="3">
    <location>
        <begin position="1"/>
        <end position="213"/>
    </location>
</feature>
<dbReference type="InParanoid" id="F4S8N8"/>
<dbReference type="OrthoDB" id="158357at2759"/>
<dbReference type="RefSeq" id="XP_007417739.1">
    <property type="nucleotide sequence ID" value="XM_007417677.1"/>
</dbReference>
<dbReference type="eggNOG" id="KOG0230">
    <property type="taxonomic scope" value="Eukaryota"/>
</dbReference>
<gene>
    <name evidence="4" type="ORF">MELLADRAFT_50808</name>
</gene>
<dbReference type="EMBL" id="GL883166">
    <property type="protein sequence ID" value="EGF98928.1"/>
    <property type="molecule type" value="Genomic_DNA"/>
</dbReference>
<dbReference type="GO" id="GO:0010008">
    <property type="term" value="C:endosome membrane"/>
    <property type="evidence" value="ECO:0007669"/>
    <property type="project" value="TreeGrafter"/>
</dbReference>
<dbReference type="GO" id="GO:0005524">
    <property type="term" value="F:ATP binding"/>
    <property type="evidence" value="ECO:0007669"/>
    <property type="project" value="UniProtKB-UniRule"/>
</dbReference>
<dbReference type="GO" id="GO:0046854">
    <property type="term" value="P:phosphatidylinositol phosphate biosynthetic process"/>
    <property type="evidence" value="ECO:0007669"/>
    <property type="project" value="TreeGrafter"/>
</dbReference>
<evidence type="ECO:0000313" key="5">
    <source>
        <dbReference type="Proteomes" id="UP000001072"/>
    </source>
</evidence>
<feature type="compositionally biased region" description="Basic and acidic residues" evidence="2">
    <location>
        <begin position="227"/>
        <end position="239"/>
    </location>
</feature>
<dbReference type="GeneID" id="18928738"/>
<feature type="region of interest" description="Disordered" evidence="2">
    <location>
        <begin position="227"/>
        <end position="246"/>
    </location>
</feature>
<dbReference type="STRING" id="747676.F4S8N8"/>
<dbReference type="InterPro" id="IPR027483">
    <property type="entry name" value="PInositol-4-P-4/5-kinase_C_sf"/>
</dbReference>
<keyword evidence="1" id="KW-0418">Kinase</keyword>
<evidence type="ECO:0000256" key="1">
    <source>
        <dbReference type="PROSITE-ProRule" id="PRU00781"/>
    </source>
</evidence>
<dbReference type="VEuPathDB" id="FungiDB:MELLADRAFT_50808"/>
<dbReference type="PROSITE" id="PS51455">
    <property type="entry name" value="PIPK"/>
    <property type="match status" value="1"/>
</dbReference>
<evidence type="ECO:0000313" key="4">
    <source>
        <dbReference type="EMBL" id="EGF98928.1"/>
    </source>
</evidence>
<dbReference type="Pfam" id="PF01504">
    <property type="entry name" value="PIP5K"/>
    <property type="match status" value="1"/>
</dbReference>
<dbReference type="PANTHER" id="PTHR45748:SF7">
    <property type="entry name" value="1-PHOSPHATIDYLINOSITOL 3-PHOSPHATE 5-KINASE-RELATED"/>
    <property type="match status" value="1"/>
</dbReference>
<dbReference type="InterPro" id="IPR002498">
    <property type="entry name" value="PInositol-4-P-4/5-kinase_core"/>
</dbReference>
<dbReference type="SMART" id="SM00330">
    <property type="entry name" value="PIPKc"/>
    <property type="match status" value="1"/>
</dbReference>
<evidence type="ECO:0000256" key="2">
    <source>
        <dbReference type="SAM" id="MobiDB-lite"/>
    </source>
</evidence>
<sequence>MITNWNKSEREGLLSFAPNYFAYLSNQTLIKPSLICKIFGFFTIKIKEKVLGSHKNDSNLIKLDLLLMENLFYGQTITRKFDLKGITSRVAKVKKDEKDGGTGWDADWIEGSLRTLLLIHPHSKHVISNAIENDTKFLSESNVMDYSLLVGVDDLRKELVVGMIDVIGTFNLAKMLESRGKMVLKSSDKKGEVTILPPIEYANRFKKAMETYFVAVPEKWSRPLEKESDQVVKNHHQEDPSLPSVF</sequence>
<protein>
    <recommendedName>
        <fullName evidence="3">PIPK domain-containing protein</fullName>
    </recommendedName>
</protein>
<dbReference type="GO" id="GO:0000329">
    <property type="term" value="C:fungal-type vacuole membrane"/>
    <property type="evidence" value="ECO:0007669"/>
    <property type="project" value="TreeGrafter"/>
</dbReference>
<dbReference type="AlphaFoldDB" id="F4S8N8"/>
<dbReference type="Proteomes" id="UP000001072">
    <property type="component" value="Unassembled WGS sequence"/>
</dbReference>
<keyword evidence="1" id="KW-0067">ATP-binding</keyword>
<reference evidence="5" key="1">
    <citation type="journal article" date="2011" name="Proc. Natl. Acad. Sci. U.S.A.">
        <title>Obligate biotrophy features unraveled by the genomic analysis of rust fungi.</title>
        <authorList>
            <person name="Duplessis S."/>
            <person name="Cuomo C.A."/>
            <person name="Lin Y.-C."/>
            <person name="Aerts A."/>
            <person name="Tisserant E."/>
            <person name="Veneault-Fourrey C."/>
            <person name="Joly D.L."/>
            <person name="Hacquard S."/>
            <person name="Amselem J."/>
            <person name="Cantarel B.L."/>
            <person name="Chiu R."/>
            <person name="Coutinho P.M."/>
            <person name="Feau N."/>
            <person name="Field M."/>
            <person name="Frey P."/>
            <person name="Gelhaye E."/>
            <person name="Goldberg J."/>
            <person name="Grabherr M.G."/>
            <person name="Kodira C.D."/>
            <person name="Kohler A."/>
            <person name="Kuees U."/>
            <person name="Lindquist E.A."/>
            <person name="Lucas S.M."/>
            <person name="Mago R."/>
            <person name="Mauceli E."/>
            <person name="Morin E."/>
            <person name="Murat C."/>
            <person name="Pangilinan J.L."/>
            <person name="Park R."/>
            <person name="Pearson M."/>
            <person name="Quesneville H."/>
            <person name="Rouhier N."/>
            <person name="Sakthikumar S."/>
            <person name="Salamov A.A."/>
            <person name="Schmutz J."/>
            <person name="Selles B."/>
            <person name="Shapiro H."/>
            <person name="Tanguay P."/>
            <person name="Tuskan G.A."/>
            <person name="Henrissat B."/>
            <person name="Van de Peer Y."/>
            <person name="Rouze P."/>
            <person name="Ellis J.G."/>
            <person name="Dodds P.N."/>
            <person name="Schein J.E."/>
            <person name="Zhong S."/>
            <person name="Hamelin R.C."/>
            <person name="Grigoriev I.V."/>
            <person name="Szabo L.J."/>
            <person name="Martin F."/>
        </authorList>
    </citation>
    <scope>NUCLEOTIDE SEQUENCE [LARGE SCALE GENOMIC DNA]</scope>
    <source>
        <strain evidence="5">98AG31 / pathotype 3-4-7</strain>
    </source>
</reference>
<name>F4S8N8_MELLP</name>
<keyword evidence="1" id="KW-0547">Nucleotide-binding</keyword>
<proteinExistence type="predicted"/>
<dbReference type="InterPro" id="IPR027484">
    <property type="entry name" value="PInositol-4-P-5-kinase_N"/>
</dbReference>
<dbReference type="KEGG" id="mlr:MELLADRAFT_50808"/>
<dbReference type="HOGENOM" id="CLU_095886_0_0_1"/>
<keyword evidence="1" id="KW-0808">Transferase</keyword>